<accession>A0A803QNB2</accession>
<organism evidence="2 3">
    <name type="scientific">Cannabis sativa</name>
    <name type="common">Hemp</name>
    <name type="synonym">Marijuana</name>
    <dbReference type="NCBI Taxonomy" id="3483"/>
    <lineage>
        <taxon>Eukaryota</taxon>
        <taxon>Viridiplantae</taxon>
        <taxon>Streptophyta</taxon>
        <taxon>Embryophyta</taxon>
        <taxon>Tracheophyta</taxon>
        <taxon>Spermatophyta</taxon>
        <taxon>Magnoliopsida</taxon>
        <taxon>eudicotyledons</taxon>
        <taxon>Gunneridae</taxon>
        <taxon>Pentapetalae</taxon>
        <taxon>rosids</taxon>
        <taxon>fabids</taxon>
        <taxon>Rosales</taxon>
        <taxon>Cannabaceae</taxon>
        <taxon>Cannabis</taxon>
    </lineage>
</organism>
<dbReference type="AlphaFoldDB" id="A0A803QNB2"/>
<dbReference type="Proteomes" id="UP000596661">
    <property type="component" value="Unassembled WGS sequence"/>
</dbReference>
<evidence type="ECO:0000313" key="2">
    <source>
        <dbReference type="EnsemblPlants" id="cds.evm.model.10.321"/>
    </source>
</evidence>
<dbReference type="InterPro" id="IPR015943">
    <property type="entry name" value="WD40/YVTN_repeat-like_dom_sf"/>
</dbReference>
<keyword evidence="3" id="KW-1185">Reference proteome</keyword>
<dbReference type="Gene3D" id="2.130.10.10">
    <property type="entry name" value="YVTN repeat-like/Quinoprotein amine dehydrogenase"/>
    <property type="match status" value="1"/>
</dbReference>
<dbReference type="Gramene" id="evm.model.10.321">
    <property type="protein sequence ID" value="cds.evm.model.10.321"/>
    <property type="gene ID" value="evm.TU.10.321"/>
</dbReference>
<protein>
    <submittedName>
        <fullName evidence="2">Uncharacterized protein</fullName>
    </submittedName>
</protein>
<dbReference type="EnsemblPlants" id="evm.model.10.321">
    <property type="protein sequence ID" value="cds.evm.model.10.321"/>
    <property type="gene ID" value="evm.TU.10.321"/>
</dbReference>
<sequence>MVAAYSDGHIKVYELLDPLELKNWQLQNVSDSVSILSKASCMSASISWNPPRGESQELSFVLGFNSDTPQLNSSKAPKKEKAPPPSSKPAKSGGGK</sequence>
<reference evidence="2" key="1">
    <citation type="submission" date="2021-03" db="UniProtKB">
        <authorList>
            <consortium name="EnsemblPlants"/>
        </authorList>
    </citation>
    <scope>IDENTIFICATION</scope>
</reference>
<feature type="region of interest" description="Disordered" evidence="1">
    <location>
        <begin position="65"/>
        <end position="96"/>
    </location>
</feature>
<proteinExistence type="predicted"/>
<evidence type="ECO:0000313" key="3">
    <source>
        <dbReference type="Proteomes" id="UP000596661"/>
    </source>
</evidence>
<dbReference type="EMBL" id="UZAU01000792">
    <property type="status" value="NOT_ANNOTATED_CDS"/>
    <property type="molecule type" value="Genomic_DNA"/>
</dbReference>
<evidence type="ECO:0000256" key="1">
    <source>
        <dbReference type="SAM" id="MobiDB-lite"/>
    </source>
</evidence>
<name>A0A803QNB2_CANSA</name>